<protein>
    <submittedName>
        <fullName evidence="1">Uncharacterized protein</fullName>
    </submittedName>
</protein>
<accession>A0AA38CFZ3</accession>
<organism evidence="1 2">
    <name type="scientific">Taxus chinensis</name>
    <name type="common">Chinese yew</name>
    <name type="synonym">Taxus wallichiana var. chinensis</name>
    <dbReference type="NCBI Taxonomy" id="29808"/>
    <lineage>
        <taxon>Eukaryota</taxon>
        <taxon>Viridiplantae</taxon>
        <taxon>Streptophyta</taxon>
        <taxon>Embryophyta</taxon>
        <taxon>Tracheophyta</taxon>
        <taxon>Spermatophyta</taxon>
        <taxon>Pinopsida</taxon>
        <taxon>Pinidae</taxon>
        <taxon>Conifers II</taxon>
        <taxon>Cupressales</taxon>
        <taxon>Taxaceae</taxon>
        <taxon>Taxus</taxon>
    </lineage>
</organism>
<gene>
    <name evidence="1" type="ORF">KI387_012159</name>
</gene>
<feature type="non-terminal residue" evidence="1">
    <location>
        <position position="1"/>
    </location>
</feature>
<sequence>VAEERGDEEEEEIVEMEVELGVAQGGCGDGDRGDPVEVARLCLEMDQMMVERDT</sequence>
<dbReference type="AlphaFoldDB" id="A0AA38CFZ3"/>
<evidence type="ECO:0000313" key="1">
    <source>
        <dbReference type="EMBL" id="KAH9300576.1"/>
    </source>
</evidence>
<name>A0AA38CFZ3_TAXCH</name>
<feature type="non-terminal residue" evidence="1">
    <location>
        <position position="54"/>
    </location>
</feature>
<reference evidence="1 2" key="1">
    <citation type="journal article" date="2021" name="Nat. Plants">
        <title>The Taxus genome provides insights into paclitaxel biosynthesis.</title>
        <authorList>
            <person name="Xiong X."/>
            <person name="Gou J."/>
            <person name="Liao Q."/>
            <person name="Li Y."/>
            <person name="Zhou Q."/>
            <person name="Bi G."/>
            <person name="Li C."/>
            <person name="Du R."/>
            <person name="Wang X."/>
            <person name="Sun T."/>
            <person name="Guo L."/>
            <person name="Liang H."/>
            <person name="Lu P."/>
            <person name="Wu Y."/>
            <person name="Zhang Z."/>
            <person name="Ro D.K."/>
            <person name="Shang Y."/>
            <person name="Huang S."/>
            <person name="Yan J."/>
        </authorList>
    </citation>
    <scope>NUCLEOTIDE SEQUENCE [LARGE SCALE GENOMIC DNA]</scope>
    <source>
        <strain evidence="1">Ta-2019</strain>
    </source>
</reference>
<evidence type="ECO:0000313" key="2">
    <source>
        <dbReference type="Proteomes" id="UP000824469"/>
    </source>
</evidence>
<comment type="caution">
    <text evidence="1">The sequence shown here is derived from an EMBL/GenBank/DDBJ whole genome shotgun (WGS) entry which is preliminary data.</text>
</comment>
<keyword evidence="2" id="KW-1185">Reference proteome</keyword>
<dbReference type="EMBL" id="JAHRHJ020000009">
    <property type="protein sequence ID" value="KAH9300576.1"/>
    <property type="molecule type" value="Genomic_DNA"/>
</dbReference>
<proteinExistence type="predicted"/>
<dbReference type="Proteomes" id="UP000824469">
    <property type="component" value="Unassembled WGS sequence"/>
</dbReference>